<dbReference type="InterPro" id="IPR024743">
    <property type="entry name" value="Dynein_HC_stalk"/>
</dbReference>
<reference evidence="4" key="1">
    <citation type="submission" date="2020-03" db="EMBL/GenBank/DDBJ databases">
        <authorList>
            <person name="Chebbi M.A."/>
            <person name="Drezen J.M."/>
        </authorList>
    </citation>
    <scope>NUCLEOTIDE SEQUENCE</scope>
    <source>
        <tissue evidence="4">Whole body</tissue>
    </source>
</reference>
<sequence length="399" mass="43788">MVFRESAAKFMAHAHTTVNATSRLYLAGERRYNYTTPKSFLEQISLYMKLLKAKASELSGRIERLENGLAKLRSTAAQVAELKQKLALQEVELQQKNEAADKLIAIVGVETEKVQKEKALADEEETKVAVIAEEVLKKQRECEADLVKAEPALLAAQEALNTLNKANLTELKSFGSPPGAVTNVTAAVMVLLAPSGKVPKDRSWKAAKIVMAKVDAFLDSLINYDKENIHPEVTKAIQPYLKDSEFEPEFVRSKSAAAAGLCAWVINIIKFYEVFCDVEPKRKALAQANAELAAAQDKLSGIKRKVASLEEQLAKLTADFEQATSEKLKCQQEADATNAIIALANRLVGGLASENVRWADSVANLKHQGETLPGDVLLVTAFISYVGCFTKSFRQDLLH</sequence>
<proteinExistence type="inferred from homology"/>
<dbReference type="GO" id="GO:0007018">
    <property type="term" value="P:microtubule-based movement"/>
    <property type="evidence" value="ECO:0007669"/>
    <property type="project" value="InterPro"/>
</dbReference>
<dbReference type="Proteomes" id="UP000729913">
    <property type="component" value="Unassembled WGS sequence"/>
</dbReference>
<comment type="caution">
    <text evidence="4">The sequence shown here is derived from an EMBL/GenBank/DDBJ whole genome shotgun (WGS) entry which is preliminary data.</text>
</comment>
<reference evidence="4" key="2">
    <citation type="submission" date="2021-04" db="EMBL/GenBank/DDBJ databases">
        <title>Genome-wide patterns of bracovirus chromosomal integration into multiple host tissues during parasitism.</title>
        <authorList>
            <person name="Chebbi M.A.C."/>
        </authorList>
    </citation>
    <scope>NUCLEOTIDE SEQUENCE</scope>
    <source>
        <tissue evidence="4">Whole body</tissue>
    </source>
</reference>
<dbReference type="InterPro" id="IPR026983">
    <property type="entry name" value="DHC"/>
</dbReference>
<evidence type="ECO:0000259" key="3">
    <source>
        <dbReference type="Pfam" id="PF12777"/>
    </source>
</evidence>
<dbReference type="Pfam" id="PF12777">
    <property type="entry name" value="MT"/>
    <property type="match status" value="1"/>
</dbReference>
<dbReference type="GO" id="GO:0045505">
    <property type="term" value="F:dynein intermediate chain binding"/>
    <property type="evidence" value="ECO:0007669"/>
    <property type="project" value="InterPro"/>
</dbReference>
<gene>
    <name evidence="4" type="ORF">G9C98_001906</name>
</gene>
<evidence type="ECO:0000313" key="5">
    <source>
        <dbReference type="Proteomes" id="UP000729913"/>
    </source>
</evidence>
<dbReference type="EMBL" id="JAAOIC020000019">
    <property type="protein sequence ID" value="KAG8040918.1"/>
    <property type="molecule type" value="Genomic_DNA"/>
</dbReference>
<feature type="domain" description="Dynein heavy chain coiled coil stalk" evidence="3">
    <location>
        <begin position="63"/>
        <end position="398"/>
    </location>
</feature>
<comment type="similarity">
    <text evidence="1">Belongs to the dynein heavy chain family.</text>
</comment>
<dbReference type="FunFam" id="1.20.920.20:FF:000003">
    <property type="entry name" value="Dynein axonemal heavy chain 17"/>
    <property type="match status" value="1"/>
</dbReference>
<dbReference type="OrthoDB" id="7597264at2759"/>
<keyword evidence="5" id="KW-1185">Reference proteome</keyword>
<dbReference type="GO" id="GO:0051959">
    <property type="term" value="F:dynein light intermediate chain binding"/>
    <property type="evidence" value="ECO:0007669"/>
    <property type="project" value="InterPro"/>
</dbReference>
<accession>A0A8J5QTU3</accession>
<feature type="coiled-coil region" evidence="2">
    <location>
        <begin position="285"/>
        <end position="333"/>
    </location>
</feature>
<protein>
    <recommendedName>
        <fullName evidence="3">Dynein heavy chain coiled coil stalk domain-containing protein</fullName>
    </recommendedName>
</protein>
<feature type="coiled-coil region" evidence="2">
    <location>
        <begin position="48"/>
        <end position="99"/>
    </location>
</feature>
<evidence type="ECO:0000256" key="2">
    <source>
        <dbReference type="SAM" id="Coils"/>
    </source>
</evidence>
<organism evidence="4 5">
    <name type="scientific">Cotesia typhae</name>
    <dbReference type="NCBI Taxonomy" id="2053667"/>
    <lineage>
        <taxon>Eukaryota</taxon>
        <taxon>Metazoa</taxon>
        <taxon>Ecdysozoa</taxon>
        <taxon>Arthropoda</taxon>
        <taxon>Hexapoda</taxon>
        <taxon>Insecta</taxon>
        <taxon>Pterygota</taxon>
        <taxon>Neoptera</taxon>
        <taxon>Endopterygota</taxon>
        <taxon>Hymenoptera</taxon>
        <taxon>Apocrita</taxon>
        <taxon>Ichneumonoidea</taxon>
        <taxon>Braconidae</taxon>
        <taxon>Microgastrinae</taxon>
        <taxon>Cotesia</taxon>
    </lineage>
</organism>
<dbReference type="PANTHER" id="PTHR45703">
    <property type="entry name" value="DYNEIN HEAVY CHAIN"/>
    <property type="match status" value="1"/>
</dbReference>
<name>A0A8J5QTU3_9HYME</name>
<dbReference type="AlphaFoldDB" id="A0A8J5QTU3"/>
<evidence type="ECO:0000313" key="4">
    <source>
        <dbReference type="EMBL" id="KAG8040918.1"/>
    </source>
</evidence>
<dbReference type="GO" id="GO:0030286">
    <property type="term" value="C:dynein complex"/>
    <property type="evidence" value="ECO:0007669"/>
    <property type="project" value="InterPro"/>
</dbReference>
<feature type="non-terminal residue" evidence="4">
    <location>
        <position position="1"/>
    </location>
</feature>
<dbReference type="PANTHER" id="PTHR45703:SF8">
    <property type="entry name" value="DYNEINS HEAVY CHAIN"/>
    <property type="match status" value="1"/>
</dbReference>
<evidence type="ECO:0000256" key="1">
    <source>
        <dbReference type="ARBA" id="ARBA00008887"/>
    </source>
</evidence>
<keyword evidence="2" id="KW-0175">Coiled coil</keyword>